<organism evidence="1 2">
    <name type="scientific">Acetobacter pasteurianus</name>
    <name type="common">Acetobacter turbidans</name>
    <dbReference type="NCBI Taxonomy" id="438"/>
    <lineage>
        <taxon>Bacteria</taxon>
        <taxon>Pseudomonadati</taxon>
        <taxon>Pseudomonadota</taxon>
        <taxon>Alphaproteobacteria</taxon>
        <taxon>Acetobacterales</taxon>
        <taxon>Acetobacteraceae</taxon>
        <taxon>Acetobacter</taxon>
    </lineage>
</organism>
<sequence length="63" mass="6896">MSSRLSFQDLEETQGCQIPPAQKMARALQELVTRLARQAARAHVLSSLSSNALQNATASERKV</sequence>
<dbReference type="PATRIC" id="fig|438.15.peg.2331"/>
<evidence type="ECO:0000313" key="2">
    <source>
        <dbReference type="Proteomes" id="UP000093796"/>
    </source>
</evidence>
<gene>
    <name evidence="1" type="ORF">SRCM100623_02099</name>
</gene>
<dbReference type="EMBL" id="LYUD01000110">
    <property type="protein sequence ID" value="OAZ71209.1"/>
    <property type="molecule type" value="Genomic_DNA"/>
</dbReference>
<comment type="caution">
    <text evidence="1">The sequence shown here is derived from an EMBL/GenBank/DDBJ whole genome shotgun (WGS) entry which is preliminary data.</text>
</comment>
<proteinExistence type="predicted"/>
<evidence type="ECO:0000313" key="1">
    <source>
        <dbReference type="EMBL" id="OAZ71209.1"/>
    </source>
</evidence>
<protein>
    <submittedName>
        <fullName evidence="1">Uncharacterized protein</fullName>
    </submittedName>
</protein>
<reference evidence="1 2" key="1">
    <citation type="submission" date="2016-05" db="EMBL/GenBank/DDBJ databases">
        <title>Genome sequencing of Acetobacter pasteurianus strain SRCM100623.</title>
        <authorList>
            <person name="Song Y.R."/>
        </authorList>
    </citation>
    <scope>NUCLEOTIDE SEQUENCE [LARGE SCALE GENOMIC DNA]</scope>
    <source>
        <strain evidence="1 2">SRCM100623</strain>
    </source>
</reference>
<name>A0A1A0D7T1_ACEPA</name>
<accession>A0A1A0D7T1</accession>
<dbReference type="Proteomes" id="UP000093796">
    <property type="component" value="Unassembled WGS sequence"/>
</dbReference>
<dbReference type="AlphaFoldDB" id="A0A1A0D7T1"/>